<dbReference type="EMBL" id="JHEH01000004">
    <property type="protein sequence ID" value="KEP70723.1"/>
    <property type="molecule type" value="Genomic_DNA"/>
</dbReference>
<dbReference type="Gene3D" id="2.30.30.40">
    <property type="entry name" value="SH3 Domains"/>
    <property type="match status" value="1"/>
</dbReference>
<feature type="signal peptide" evidence="1">
    <location>
        <begin position="1"/>
        <end position="23"/>
    </location>
</feature>
<dbReference type="STRING" id="1185766.SAMN05216224_102372"/>
<comment type="caution">
    <text evidence="3">The sequence shown here is derived from an EMBL/GenBank/DDBJ whole genome shotgun (WGS) entry which is preliminary data.</text>
</comment>
<protein>
    <submittedName>
        <fullName evidence="3">Peptide-binding protein</fullName>
    </submittedName>
</protein>
<feature type="domain" description="SH3b" evidence="2">
    <location>
        <begin position="40"/>
        <end position="95"/>
    </location>
</feature>
<keyword evidence="1" id="KW-0732">Signal</keyword>
<organism evidence="3 4">
    <name type="scientific">Thioclava dalianensis</name>
    <dbReference type="NCBI Taxonomy" id="1185766"/>
    <lineage>
        <taxon>Bacteria</taxon>
        <taxon>Pseudomonadati</taxon>
        <taxon>Pseudomonadota</taxon>
        <taxon>Alphaproteobacteria</taxon>
        <taxon>Rhodobacterales</taxon>
        <taxon>Paracoccaceae</taxon>
        <taxon>Thioclava</taxon>
    </lineage>
</organism>
<evidence type="ECO:0000256" key="1">
    <source>
        <dbReference type="SAM" id="SignalP"/>
    </source>
</evidence>
<dbReference type="OrthoDB" id="8451772at2"/>
<dbReference type="Pfam" id="PF08239">
    <property type="entry name" value="SH3_3"/>
    <property type="match status" value="1"/>
</dbReference>
<sequence length="98" mass="10633">MHRIKQGALVALTAVTLALPAQAGWRDTYEVYGVHGEDMLKLRMGPGVGYNVIVGLPNGTEVLVKSCERIGNTRWCKVALKAAQGLTGYASDSYLRKK</sequence>
<keyword evidence="4" id="KW-1185">Reference proteome</keyword>
<dbReference type="eggNOG" id="COG4991">
    <property type="taxonomic scope" value="Bacteria"/>
</dbReference>
<dbReference type="Proteomes" id="UP000027725">
    <property type="component" value="Unassembled WGS sequence"/>
</dbReference>
<dbReference type="InterPro" id="IPR003646">
    <property type="entry name" value="SH3-like_bac-type"/>
</dbReference>
<dbReference type="RefSeq" id="WP_038062972.1">
    <property type="nucleotide sequence ID" value="NZ_FOVB01000002.1"/>
</dbReference>
<dbReference type="AlphaFoldDB" id="A0A074TP18"/>
<name>A0A074TP18_9RHOB</name>
<gene>
    <name evidence="3" type="ORF">DL1_12880</name>
</gene>
<evidence type="ECO:0000259" key="2">
    <source>
        <dbReference type="Pfam" id="PF08239"/>
    </source>
</evidence>
<reference evidence="3 4" key="1">
    <citation type="submission" date="2014-03" db="EMBL/GenBank/DDBJ databases">
        <title>The draft genome sequence of Thioclava dalianensis DLFJ1-1.</title>
        <authorList>
            <person name="Lai Q."/>
            <person name="Shao Z."/>
        </authorList>
    </citation>
    <scope>NUCLEOTIDE SEQUENCE [LARGE SCALE GENOMIC DNA]</scope>
    <source>
        <strain evidence="3 4">DLFJ1-1</strain>
    </source>
</reference>
<feature type="chain" id="PRO_5001700072" evidence="1">
    <location>
        <begin position="24"/>
        <end position="98"/>
    </location>
</feature>
<evidence type="ECO:0000313" key="3">
    <source>
        <dbReference type="EMBL" id="KEP70723.1"/>
    </source>
</evidence>
<evidence type="ECO:0000313" key="4">
    <source>
        <dbReference type="Proteomes" id="UP000027725"/>
    </source>
</evidence>
<proteinExistence type="predicted"/>
<accession>A0A074TP18</accession>